<feature type="signal peptide" evidence="1">
    <location>
        <begin position="1"/>
        <end position="19"/>
    </location>
</feature>
<feature type="chain" id="PRO_5020493794" description="YD repeat-containing protein" evidence="1">
    <location>
        <begin position="20"/>
        <end position="1127"/>
    </location>
</feature>
<evidence type="ECO:0008006" key="4">
    <source>
        <dbReference type="Google" id="ProtNLM"/>
    </source>
</evidence>
<proteinExistence type="predicted"/>
<evidence type="ECO:0000313" key="2">
    <source>
        <dbReference type="EMBL" id="THF53028.1"/>
    </source>
</evidence>
<sequence length="1127" mass="127310">MKKIILSLLLLGLYATTMAQDEGNGKIVKPDVTVPSPQAFALTKFGDIPVNEFSGMVNATIPIYTAKVGKLELPITLNYSAAGVKVNQTATWTGINWILNAGGVISRTINDAPDESISADKRLTADMIIPNQLVNGSAHSYFLNGVFVGARKHYDFKPDLWNFSFGNYSGTFYLDADFMPKLSKVDSPLKVEIVGSESDMRQRLRNSQEFCITTPDGIKYYFGGEGACESSFMGSHRDNPYANTGFYLHKIQHPDYGVILFEYDTDTVTHSVWTSQEESVTVKVLETREDELCKRPPTNEGQHAINSSATVTLNGKWLKRIYSPHSYLQILFNRSNGSGGNYKYVLDNVEVKEGSTMVRKAEFTYLFPQTKTTSERFFLTKVEFDKDRNYGSGHGRKNEEYILEYNDPLGLPNRRSEAKDLLGYYNGKTGNTTALPQNEDLLFHNYYPNLADRSPSAAHMAKGSLVKITYPTKGYTIFEYETPKAKAYDRQGRSMLIWRNSPGRVPASKTNTAIPLGDFIANPDGTFGTSSAVIDEEIKVRVDLMADAQMGHTDRITFRLVDQTTGTVQSFLVQMPDGNQEIGTGEFNFSREFTVNVIKDHIYTVEMYNNYSAPVMYEASAYFFHTRGFKTVDEQGGLRVKRTTDFTENDQTAFSKRFYYTQAKDVYVDPFSLLTFKKNVDYVTELFLTKCCSPGGVLGPGWMSRTGEIKLRTLYSSSVFTSAFDQKYEYVTVSYGGDNFELGGKQKQFVNKSSSTYQEIHPFYVSPFQNEHAMYRGNLQYIYEGTLLSEMEIMKRGNTLYKVSEQKYEYDYIPYGNGMTGVIGGYAHMNCGYPTDGADNLDIAKFEFMSKKVNLISKSQKEFIVPMPLTMDAAFEANYKPVTSVTEYSYDGLPGLPTKVKTTVSENNNFTEVRNTYADQATTLSGVTADQLSAYTKLVEKNKINHPIEVKTYRTDNSLPVLVTTNRTLYKNWGTTLDLILPEMIQQSKGSRPLEDRVQFKAYDNRGNLTLLTMDKGARIRYEYDGYDNLKAKIENYNGSDAVPDQAPNIPVDFEPGTPAPCTLGAIYPGATVTWYYYDTFTRLLRRTVDGNCRSTYYEYDALLRLKRIKDHDGNIIEEYDTNYKLN</sequence>
<dbReference type="Gene3D" id="2.180.10.10">
    <property type="entry name" value="RHS repeat-associated core"/>
    <property type="match status" value="1"/>
</dbReference>
<dbReference type="NCBIfam" id="TIGR01643">
    <property type="entry name" value="YD_repeat_2x"/>
    <property type="match status" value="1"/>
</dbReference>
<evidence type="ECO:0000313" key="3">
    <source>
        <dbReference type="Proteomes" id="UP000307507"/>
    </source>
</evidence>
<reference evidence="2 3" key="1">
    <citation type="submission" date="2019-04" db="EMBL/GenBank/DDBJ databases">
        <title>Flavobacterium sp. nov. isolated from construction timber.</title>
        <authorList>
            <person name="Lin S.-Y."/>
            <person name="Chang C.-T."/>
            <person name="Young C.-C."/>
        </authorList>
    </citation>
    <scope>NUCLEOTIDE SEQUENCE [LARGE SCALE GENOMIC DNA]</scope>
    <source>
        <strain evidence="2 3">CC-CTC003</strain>
    </source>
</reference>
<dbReference type="EMBL" id="SSNZ01000001">
    <property type="protein sequence ID" value="THF53028.1"/>
    <property type="molecule type" value="Genomic_DNA"/>
</dbReference>
<accession>A0A4S4A3Z6</accession>
<keyword evidence="3" id="KW-1185">Reference proteome</keyword>
<dbReference type="OrthoDB" id="9814627at2"/>
<protein>
    <recommendedName>
        <fullName evidence="4">YD repeat-containing protein</fullName>
    </recommendedName>
</protein>
<gene>
    <name evidence="2" type="ORF">E6C50_02125</name>
</gene>
<dbReference type="AlphaFoldDB" id="A0A4S4A3Z6"/>
<dbReference type="InterPro" id="IPR006530">
    <property type="entry name" value="YD"/>
</dbReference>
<evidence type="ECO:0000256" key="1">
    <source>
        <dbReference type="SAM" id="SignalP"/>
    </source>
</evidence>
<organism evidence="2 3">
    <name type="scientific">Flavobacterium supellecticarium</name>
    <dbReference type="NCBI Taxonomy" id="2565924"/>
    <lineage>
        <taxon>Bacteria</taxon>
        <taxon>Pseudomonadati</taxon>
        <taxon>Bacteroidota</taxon>
        <taxon>Flavobacteriia</taxon>
        <taxon>Flavobacteriales</taxon>
        <taxon>Flavobacteriaceae</taxon>
        <taxon>Flavobacterium</taxon>
    </lineage>
</organism>
<name>A0A4S4A3Z6_9FLAO</name>
<dbReference type="Proteomes" id="UP000307507">
    <property type="component" value="Unassembled WGS sequence"/>
</dbReference>
<dbReference type="RefSeq" id="WP_136401552.1">
    <property type="nucleotide sequence ID" value="NZ_SSNZ01000001.1"/>
</dbReference>
<comment type="caution">
    <text evidence="2">The sequence shown here is derived from an EMBL/GenBank/DDBJ whole genome shotgun (WGS) entry which is preliminary data.</text>
</comment>
<keyword evidence="1" id="KW-0732">Signal</keyword>